<organism evidence="3 4">
    <name type="scientific">Aphanomyces astaci</name>
    <name type="common">Crayfish plague agent</name>
    <dbReference type="NCBI Taxonomy" id="112090"/>
    <lineage>
        <taxon>Eukaryota</taxon>
        <taxon>Sar</taxon>
        <taxon>Stramenopiles</taxon>
        <taxon>Oomycota</taxon>
        <taxon>Saprolegniomycetes</taxon>
        <taxon>Saprolegniales</taxon>
        <taxon>Verrucalvaceae</taxon>
        <taxon>Aphanomyces</taxon>
    </lineage>
</organism>
<dbReference type="PANTHER" id="PTHR34826:SF2">
    <property type="entry name" value="UPF0590 PROTEIN C409.17C"/>
    <property type="match status" value="1"/>
</dbReference>
<dbReference type="AlphaFoldDB" id="A0A397AGG4"/>
<dbReference type="EMBL" id="QUSZ01006140">
    <property type="protein sequence ID" value="RHY06802.1"/>
    <property type="molecule type" value="Genomic_DNA"/>
</dbReference>
<feature type="region of interest" description="Disordered" evidence="1">
    <location>
        <begin position="23"/>
        <end position="43"/>
    </location>
</feature>
<feature type="domain" description="Domain of unknown function at the cortex 1" evidence="2">
    <location>
        <begin position="40"/>
        <end position="262"/>
    </location>
</feature>
<evidence type="ECO:0000256" key="1">
    <source>
        <dbReference type="SAM" id="MobiDB-lite"/>
    </source>
</evidence>
<gene>
    <name evidence="3" type="ORF">DYB36_000435</name>
</gene>
<feature type="compositionally biased region" description="Polar residues" evidence="1">
    <location>
        <begin position="23"/>
        <end position="37"/>
    </location>
</feature>
<dbReference type="PANTHER" id="PTHR34826">
    <property type="entry name" value="UPF0590 PROTEIN C409.17C"/>
    <property type="match status" value="1"/>
</dbReference>
<reference evidence="3 4" key="1">
    <citation type="submission" date="2018-08" db="EMBL/GenBank/DDBJ databases">
        <title>Aphanomyces genome sequencing and annotation.</title>
        <authorList>
            <person name="Minardi D."/>
            <person name="Oidtmann B."/>
            <person name="Van Der Giezen M."/>
            <person name="Studholme D.J."/>
        </authorList>
    </citation>
    <scope>NUCLEOTIDE SEQUENCE [LARGE SCALE GENOMIC DNA]</scope>
    <source>
        <strain evidence="3 4">Kv</strain>
    </source>
</reference>
<evidence type="ECO:0000313" key="4">
    <source>
        <dbReference type="Proteomes" id="UP000265427"/>
    </source>
</evidence>
<comment type="caution">
    <text evidence="3">The sequence shown here is derived from an EMBL/GenBank/DDBJ whole genome shotgun (WGS) entry which is preliminary data.</text>
</comment>
<dbReference type="Pfam" id="PF08588">
    <property type="entry name" value="Duc1"/>
    <property type="match status" value="1"/>
</dbReference>
<evidence type="ECO:0000313" key="3">
    <source>
        <dbReference type="EMBL" id="RHY06802.1"/>
    </source>
</evidence>
<dbReference type="InterPro" id="IPR013897">
    <property type="entry name" value="Duc1"/>
</dbReference>
<name>A0A397AGG4_APHAT</name>
<proteinExistence type="predicted"/>
<accession>A0A397AGG4</accession>
<evidence type="ECO:0000259" key="2">
    <source>
        <dbReference type="Pfam" id="PF08588"/>
    </source>
</evidence>
<dbReference type="Proteomes" id="UP000265427">
    <property type="component" value="Unassembled WGS sequence"/>
</dbReference>
<sequence length="297" mass="33076">MGHRIPIAAATAANMHPWNAPSLSVHETSVPSKSMHPSSPLRKGKVIVPNSDAPIRFENELFSGQILFLLKTDPMPSKWSHLFAGRRRSFWIQLQGRFKQPPLGQVYIGGEVPRKMHLGLITRSFCGILLGVLNLLVVGLHYSLGLSSPDDVSHASDEELGHICFPLHSSVDEFVCTPSGQVPPSLGVESFGESAAARAERKASKDLYKYNTQDTYTFSFFSFYIDFVTWKLVHVPGLPTINLERFWDSMPLRIVSYSVAAEMGTGEHHKKPTHTQADKEYYMSVELDPAAIIASRR</sequence>
<protein>
    <recommendedName>
        <fullName evidence="2">Domain of unknown function at the cortex 1 domain-containing protein</fullName>
    </recommendedName>
</protein>